<dbReference type="PROSITE" id="PS51352">
    <property type="entry name" value="THIOREDOXIN_2"/>
    <property type="match status" value="2"/>
</dbReference>
<protein>
    <submittedName>
        <fullName evidence="4">Thioredoxin family protein</fullName>
    </submittedName>
</protein>
<dbReference type="GO" id="GO:0005783">
    <property type="term" value="C:endoplasmic reticulum"/>
    <property type="evidence" value="ECO:0007669"/>
    <property type="project" value="TreeGrafter"/>
</dbReference>
<evidence type="ECO:0000259" key="3">
    <source>
        <dbReference type="PROSITE" id="PS51352"/>
    </source>
</evidence>
<sequence>MSLNKVGLNLFLILALICLGSRPIGANPYKSLENVVHLKSSTFDDFVTNNPNVLVIFYAPWCGHCKSLAPTLDPVVAEVEESGGKGKIAVIDATVEVELAQRFDIKGYPTLFFFSGDPTSPSAYPESADSRSKDVMVKLLLSRDKDLYSLLDTRSYSSFEAAKLELKLNEKVGESKSTVLVYYGKPNTVRTKAVIGALETLRDEGFEMMSYLVYVNKKADIGLHIYALPDKEEPNSSQAFNPKRHIEAPSIILGRSEWNHQILKLFIETAARPLISFNGVSPMYIHESSNSLIAYLPENVSEIKKLREGLLEYAEKYFNPHDPHLDIAVGFVPPKNSLELEESVGYSLNHPMVKENSFLLKLRSGSFEAQSKRLVAEKYLIPGPVTSSKMYEVMDKIRENNYPRFYKSMNLEETSMATDIEVSHSSPFLPLEIVANTFDKYVKSALDHEALFIMFYAPWCGHCKSLKPIWLKLAQKVHKMFTNKDRSRVTIALYDITKNDLLHGIDVQGIPTLFFFPFGGDKIMNKSKYEGSREIEGLMEYVQDQYEDYLDNIRSKEKSHARDEL</sequence>
<dbReference type="GO" id="GO:0006457">
    <property type="term" value="P:protein folding"/>
    <property type="evidence" value="ECO:0007669"/>
    <property type="project" value="TreeGrafter"/>
</dbReference>
<dbReference type="RefSeq" id="XP_067069491.1">
    <property type="nucleotide sequence ID" value="XM_067211696.1"/>
</dbReference>
<dbReference type="PROSITE" id="PS00194">
    <property type="entry name" value="THIOREDOXIN_1"/>
    <property type="match status" value="2"/>
</dbReference>
<dbReference type="Proteomes" id="UP000186804">
    <property type="component" value="Unassembled WGS sequence"/>
</dbReference>
<dbReference type="PANTHER" id="PTHR18929">
    <property type="entry name" value="PROTEIN DISULFIDE ISOMERASE"/>
    <property type="match status" value="1"/>
</dbReference>
<name>A0A1J4MXJ2_9CRYT</name>
<dbReference type="InterPro" id="IPR017937">
    <property type="entry name" value="Thioredoxin_CS"/>
</dbReference>
<proteinExistence type="inferred from homology"/>
<dbReference type="GO" id="GO:0003756">
    <property type="term" value="F:protein disulfide isomerase activity"/>
    <property type="evidence" value="ECO:0007669"/>
    <property type="project" value="TreeGrafter"/>
</dbReference>
<gene>
    <name evidence="4" type="ORF">cand_014610</name>
</gene>
<comment type="similarity">
    <text evidence="1">Belongs to the protein disulfide isomerase family.</text>
</comment>
<dbReference type="GeneID" id="92365646"/>
<dbReference type="SUPFAM" id="SSF52833">
    <property type="entry name" value="Thioredoxin-like"/>
    <property type="match status" value="2"/>
</dbReference>
<feature type="signal peptide" evidence="2">
    <location>
        <begin position="1"/>
        <end position="26"/>
    </location>
</feature>
<dbReference type="PRINTS" id="PR00421">
    <property type="entry name" value="THIOREDOXIN"/>
</dbReference>
<evidence type="ECO:0000313" key="4">
    <source>
        <dbReference type="EMBL" id="OII77645.1"/>
    </source>
</evidence>
<evidence type="ECO:0000256" key="2">
    <source>
        <dbReference type="SAM" id="SignalP"/>
    </source>
</evidence>
<organism evidence="4 5">
    <name type="scientific">Cryptosporidium andersoni</name>
    <dbReference type="NCBI Taxonomy" id="117008"/>
    <lineage>
        <taxon>Eukaryota</taxon>
        <taxon>Sar</taxon>
        <taxon>Alveolata</taxon>
        <taxon>Apicomplexa</taxon>
        <taxon>Conoidasida</taxon>
        <taxon>Coccidia</taxon>
        <taxon>Eucoccidiorida</taxon>
        <taxon>Eimeriorina</taxon>
        <taxon>Cryptosporidiidae</taxon>
        <taxon>Cryptosporidium</taxon>
    </lineage>
</organism>
<feature type="domain" description="Thioredoxin" evidence="3">
    <location>
        <begin position="411"/>
        <end position="547"/>
    </location>
</feature>
<keyword evidence="2" id="KW-0732">Signal</keyword>
<dbReference type="CDD" id="cd02961">
    <property type="entry name" value="PDI_a_family"/>
    <property type="match status" value="1"/>
</dbReference>
<dbReference type="EMBL" id="LRBS01000031">
    <property type="protein sequence ID" value="OII77645.1"/>
    <property type="molecule type" value="Genomic_DNA"/>
</dbReference>
<keyword evidence="5" id="KW-1185">Reference proteome</keyword>
<comment type="caution">
    <text evidence="4">The sequence shown here is derived from an EMBL/GenBank/DDBJ whole genome shotgun (WGS) entry which is preliminary data.</text>
</comment>
<dbReference type="AlphaFoldDB" id="A0A1J4MXJ2"/>
<feature type="domain" description="Thioredoxin" evidence="3">
    <location>
        <begin position="21"/>
        <end position="169"/>
    </location>
</feature>
<evidence type="ECO:0000256" key="1">
    <source>
        <dbReference type="ARBA" id="ARBA00006347"/>
    </source>
</evidence>
<accession>A0A1J4MXJ2</accession>
<dbReference type="Gene3D" id="3.40.30.10">
    <property type="entry name" value="Glutaredoxin"/>
    <property type="match status" value="2"/>
</dbReference>
<feature type="chain" id="PRO_5013244259" evidence="2">
    <location>
        <begin position="27"/>
        <end position="565"/>
    </location>
</feature>
<dbReference type="InterPro" id="IPR036249">
    <property type="entry name" value="Thioredoxin-like_sf"/>
</dbReference>
<dbReference type="PANTHER" id="PTHR18929:SF240">
    <property type="entry name" value="PROTEIN DISULFIDE-ISOMERASE"/>
    <property type="match status" value="1"/>
</dbReference>
<dbReference type="VEuPathDB" id="CryptoDB:cand_014610"/>
<dbReference type="Pfam" id="PF00085">
    <property type="entry name" value="Thioredoxin"/>
    <property type="match status" value="2"/>
</dbReference>
<dbReference type="OrthoDB" id="427280at2759"/>
<dbReference type="InterPro" id="IPR013766">
    <property type="entry name" value="Thioredoxin_domain"/>
</dbReference>
<dbReference type="GO" id="GO:0034976">
    <property type="term" value="P:response to endoplasmic reticulum stress"/>
    <property type="evidence" value="ECO:0007669"/>
    <property type="project" value="TreeGrafter"/>
</dbReference>
<evidence type="ECO:0000313" key="5">
    <source>
        <dbReference type="Proteomes" id="UP000186804"/>
    </source>
</evidence>
<reference evidence="4 5" key="1">
    <citation type="submission" date="2016-10" db="EMBL/GenBank/DDBJ databases">
        <title>Reductive evolution of mitochondrial metabolism and differential evolution of invasion-related proteins in Cryptosporidium.</title>
        <authorList>
            <person name="Liu S."/>
            <person name="Roellig D.M."/>
            <person name="Guo Y."/>
            <person name="Li N."/>
            <person name="Frace M.A."/>
            <person name="Tang K."/>
            <person name="Zhang L."/>
            <person name="Feng Y."/>
            <person name="Xiao L."/>
        </authorList>
    </citation>
    <scope>NUCLEOTIDE SEQUENCE [LARGE SCALE GENOMIC DNA]</scope>
    <source>
        <strain evidence="4">30847</strain>
    </source>
</reference>